<accession>X0SIA4</accession>
<protein>
    <submittedName>
        <fullName evidence="1">Uncharacterized protein</fullName>
    </submittedName>
</protein>
<gene>
    <name evidence="1" type="ORF">S01H1_05614</name>
</gene>
<sequence>MVKPPHVLGGNLDASHAIMVPDPNLFKPQAVEIVFGLGYHLQSAKDDPVAIGEPGGKAGQRWLVPG</sequence>
<organism evidence="1">
    <name type="scientific">marine sediment metagenome</name>
    <dbReference type="NCBI Taxonomy" id="412755"/>
    <lineage>
        <taxon>unclassified sequences</taxon>
        <taxon>metagenomes</taxon>
        <taxon>ecological metagenomes</taxon>
    </lineage>
</organism>
<dbReference type="EMBL" id="BARS01002921">
    <property type="protein sequence ID" value="GAF74841.1"/>
    <property type="molecule type" value="Genomic_DNA"/>
</dbReference>
<name>X0SIA4_9ZZZZ</name>
<evidence type="ECO:0000313" key="1">
    <source>
        <dbReference type="EMBL" id="GAF74841.1"/>
    </source>
</evidence>
<reference evidence="1" key="1">
    <citation type="journal article" date="2014" name="Front. Microbiol.">
        <title>High frequency of phylogenetically diverse reductive dehalogenase-homologous genes in deep subseafloor sedimentary metagenomes.</title>
        <authorList>
            <person name="Kawai M."/>
            <person name="Futagami T."/>
            <person name="Toyoda A."/>
            <person name="Takaki Y."/>
            <person name="Nishi S."/>
            <person name="Hori S."/>
            <person name="Arai W."/>
            <person name="Tsubouchi T."/>
            <person name="Morono Y."/>
            <person name="Uchiyama I."/>
            <person name="Ito T."/>
            <person name="Fujiyama A."/>
            <person name="Inagaki F."/>
            <person name="Takami H."/>
        </authorList>
    </citation>
    <scope>NUCLEOTIDE SEQUENCE</scope>
    <source>
        <strain evidence="1">Expedition CK06-06</strain>
    </source>
</reference>
<dbReference type="AlphaFoldDB" id="X0SIA4"/>
<comment type="caution">
    <text evidence="1">The sequence shown here is derived from an EMBL/GenBank/DDBJ whole genome shotgun (WGS) entry which is preliminary data.</text>
</comment>
<proteinExistence type="predicted"/>